<organism evidence="1 2">
    <name type="scientific">Avena sativa</name>
    <name type="common">Oat</name>
    <dbReference type="NCBI Taxonomy" id="4498"/>
    <lineage>
        <taxon>Eukaryota</taxon>
        <taxon>Viridiplantae</taxon>
        <taxon>Streptophyta</taxon>
        <taxon>Embryophyta</taxon>
        <taxon>Tracheophyta</taxon>
        <taxon>Spermatophyta</taxon>
        <taxon>Magnoliopsida</taxon>
        <taxon>Liliopsida</taxon>
        <taxon>Poales</taxon>
        <taxon>Poaceae</taxon>
        <taxon>BOP clade</taxon>
        <taxon>Pooideae</taxon>
        <taxon>Poodae</taxon>
        <taxon>Poeae</taxon>
        <taxon>Poeae Chloroplast Group 1 (Aveneae type)</taxon>
        <taxon>Aveninae</taxon>
        <taxon>Avena</taxon>
    </lineage>
</organism>
<dbReference type="Proteomes" id="UP001732700">
    <property type="component" value="Chromosome 3A"/>
</dbReference>
<sequence>MFSFHVPNTSPYIIPPTVRSTPQAPNAKHSERDDLSCLHLTHTSRSCTMAGGDDLKLLGTWPSPFAIRVKLALALKGLSYEYTEEDLASKSELLLSSNPVHKKIPVLIHNGVPVCESNLIVEYVDEAFAGPAILSADPYERATARFWAAYADDKVFASWATMLLRGKTEEEKSEGKKALFVALETMEGALAKCSDGKGFFGGDSVGLVDLALGSQLSWLKTAEVMSGEEFLGGDKTPLLAAWAARFSELDATKAVLPDVNKVVEFCKMKQARMAAAAAPASNN</sequence>
<protein>
    <submittedName>
        <fullName evidence="1">Uncharacterized protein</fullName>
    </submittedName>
</protein>
<proteinExistence type="predicted"/>
<evidence type="ECO:0000313" key="2">
    <source>
        <dbReference type="Proteomes" id="UP001732700"/>
    </source>
</evidence>
<accession>A0ACD5VFQ9</accession>
<reference evidence="1" key="1">
    <citation type="submission" date="2021-05" db="EMBL/GenBank/DDBJ databases">
        <authorList>
            <person name="Scholz U."/>
            <person name="Mascher M."/>
            <person name="Fiebig A."/>
        </authorList>
    </citation>
    <scope>NUCLEOTIDE SEQUENCE [LARGE SCALE GENOMIC DNA]</scope>
</reference>
<name>A0ACD5VFQ9_AVESA</name>
<evidence type="ECO:0000313" key="1">
    <source>
        <dbReference type="EnsemblPlants" id="AVESA.00010b.r2.3AG0417310.1.CDS"/>
    </source>
</evidence>
<keyword evidence="2" id="KW-1185">Reference proteome</keyword>
<reference evidence="1" key="2">
    <citation type="submission" date="2025-09" db="UniProtKB">
        <authorList>
            <consortium name="EnsemblPlants"/>
        </authorList>
    </citation>
    <scope>IDENTIFICATION</scope>
</reference>
<dbReference type="EnsemblPlants" id="AVESA.00010b.r2.3AG0417310.1">
    <property type="protein sequence ID" value="AVESA.00010b.r2.3AG0417310.1.CDS"/>
    <property type="gene ID" value="AVESA.00010b.r2.3AG0417310"/>
</dbReference>